<protein>
    <submittedName>
        <fullName evidence="1">N-acetylmuramoyl-L-alanine amidase</fullName>
        <ecNumber evidence="1">3.5.1.28</ecNumber>
    </submittedName>
</protein>
<gene>
    <name evidence="1" type="ORF">RV045_09845</name>
</gene>
<evidence type="ECO:0000313" key="1">
    <source>
        <dbReference type="EMBL" id="MEJ7138722.1"/>
    </source>
</evidence>
<proteinExistence type="predicted"/>
<reference evidence="1" key="1">
    <citation type="submission" date="2023-10" db="EMBL/GenBank/DDBJ databases">
        <title>Amphibacter perezi, gen. nov., sp. nov. a novel taxa of the family Comamonadaceae, class Betaproteobacteria isolated from the skin microbiota of Pelophylax perezi from different populations.</title>
        <authorList>
            <person name="Costa S."/>
            <person name="Proenca D.N."/>
            <person name="Lopes I."/>
            <person name="Morais P.V."/>
        </authorList>
    </citation>
    <scope>NUCLEOTIDE SEQUENCE</scope>
    <source>
        <strain evidence="1">SL12-8</strain>
    </source>
</reference>
<accession>A0ACC6P3H5</accession>
<sequence>MFRSKSAPSSSHHPQRRRWLRQVATGVAATALPRTGLLGAAVSALWLGPAQLAFGATAVAVRLWPAPDYTRLTIESDGKLSATHTLQDGGQALRIRIPGLALNDALSSLSGRVLPGDPFIAALQVSAAGPDAVQLDLRLKQPVRPEQFALAPVATYQNRLVFDLHPVQVSDPLLALIREKSGTQASDDALRDFLAQRHEQVAQEDELSRFINGALEERLNGPKPPVVASATPRPPARSSGRPARPAPAAPPAELREASQAVAEARNSVNGLTIVMIDPGHGGEDPGAIGPSGLMEKTVVLAVGTRLANLINSVPGMKAFMTRDADFFVPLGERVRKSQHVQADLFMSIHADAVANPRPKGGSVYALSTRGATSSTARYLQGTQNASDIIGGVSSRLAHDRSVMRAMLDMSTTAQIKDSTVAAQAMLGHLGRIGDLHKKGVEYANFAVLRSPSIPSILVETAFISNPEEEALLATNAYRETLAQALFSGVRGYFSRNPPASRRRIA</sequence>
<name>A0ACC6P3H5_9BURK</name>
<keyword evidence="2" id="KW-1185">Reference proteome</keyword>
<dbReference type="EC" id="3.5.1.28" evidence="1"/>
<evidence type="ECO:0000313" key="2">
    <source>
        <dbReference type="Proteomes" id="UP001364695"/>
    </source>
</evidence>
<dbReference type="EMBL" id="JAWDIE010000014">
    <property type="protein sequence ID" value="MEJ7138722.1"/>
    <property type="molecule type" value="Genomic_DNA"/>
</dbReference>
<comment type="caution">
    <text evidence="1">The sequence shown here is derived from an EMBL/GenBank/DDBJ whole genome shotgun (WGS) entry which is preliminary data.</text>
</comment>
<organism evidence="1 2">
    <name type="scientific">Amphibiibacter pelophylacis</name>
    <dbReference type="NCBI Taxonomy" id="1799477"/>
    <lineage>
        <taxon>Bacteria</taxon>
        <taxon>Pseudomonadati</taxon>
        <taxon>Pseudomonadota</taxon>
        <taxon>Betaproteobacteria</taxon>
        <taxon>Burkholderiales</taxon>
        <taxon>Sphaerotilaceae</taxon>
        <taxon>Amphibiibacter</taxon>
    </lineage>
</organism>
<keyword evidence="1" id="KW-0378">Hydrolase</keyword>
<dbReference type="Proteomes" id="UP001364695">
    <property type="component" value="Unassembled WGS sequence"/>
</dbReference>